<dbReference type="SUPFAM" id="SSF47473">
    <property type="entry name" value="EF-hand"/>
    <property type="match status" value="1"/>
</dbReference>
<evidence type="ECO:0000256" key="2">
    <source>
        <dbReference type="SAM" id="Coils"/>
    </source>
</evidence>
<evidence type="ECO:0000313" key="5">
    <source>
        <dbReference type="EMBL" id="CDW88315.1"/>
    </source>
</evidence>
<proteinExistence type="predicted"/>
<feature type="region of interest" description="Disordered" evidence="3">
    <location>
        <begin position="574"/>
        <end position="599"/>
    </location>
</feature>
<dbReference type="PROSITE" id="PS50222">
    <property type="entry name" value="EF_HAND_2"/>
    <property type="match status" value="1"/>
</dbReference>
<dbReference type="PROSITE" id="PS00018">
    <property type="entry name" value="EF_HAND_1"/>
    <property type="match status" value="1"/>
</dbReference>
<keyword evidence="6" id="KW-1185">Reference proteome</keyword>
<organism evidence="5 6">
    <name type="scientific">Stylonychia lemnae</name>
    <name type="common">Ciliate</name>
    <dbReference type="NCBI Taxonomy" id="5949"/>
    <lineage>
        <taxon>Eukaryota</taxon>
        <taxon>Sar</taxon>
        <taxon>Alveolata</taxon>
        <taxon>Ciliophora</taxon>
        <taxon>Intramacronucleata</taxon>
        <taxon>Spirotrichea</taxon>
        <taxon>Stichotrichia</taxon>
        <taxon>Sporadotrichida</taxon>
        <taxon>Oxytrichidae</taxon>
        <taxon>Stylonychinae</taxon>
        <taxon>Stylonychia</taxon>
    </lineage>
</organism>
<dbReference type="EMBL" id="CCKQ01016443">
    <property type="protein sequence ID" value="CDW88315.1"/>
    <property type="molecule type" value="Genomic_DNA"/>
</dbReference>
<keyword evidence="2" id="KW-0175">Coiled coil</keyword>
<keyword evidence="1" id="KW-0106">Calcium</keyword>
<evidence type="ECO:0000259" key="4">
    <source>
        <dbReference type="PROSITE" id="PS50222"/>
    </source>
</evidence>
<dbReference type="Proteomes" id="UP000039865">
    <property type="component" value="Unassembled WGS sequence"/>
</dbReference>
<feature type="region of interest" description="Disordered" evidence="3">
    <location>
        <begin position="136"/>
        <end position="161"/>
    </location>
</feature>
<protein>
    <submittedName>
        <fullName evidence="5">Ef hand family protein</fullName>
    </submittedName>
</protein>
<dbReference type="SMART" id="SM00054">
    <property type="entry name" value="EFh"/>
    <property type="match status" value="1"/>
</dbReference>
<evidence type="ECO:0000313" key="6">
    <source>
        <dbReference type="Proteomes" id="UP000039865"/>
    </source>
</evidence>
<dbReference type="InterPro" id="IPR002048">
    <property type="entry name" value="EF_hand_dom"/>
</dbReference>
<feature type="region of interest" description="Disordered" evidence="3">
    <location>
        <begin position="892"/>
        <end position="913"/>
    </location>
</feature>
<dbReference type="InterPro" id="IPR011992">
    <property type="entry name" value="EF-hand-dom_pair"/>
</dbReference>
<accession>A0A078B107</accession>
<dbReference type="Gene3D" id="1.10.238.10">
    <property type="entry name" value="EF-hand"/>
    <property type="match status" value="1"/>
</dbReference>
<dbReference type="OrthoDB" id="299828at2759"/>
<feature type="coiled-coil region" evidence="2">
    <location>
        <begin position="747"/>
        <end position="816"/>
    </location>
</feature>
<name>A0A078B107_STYLE</name>
<evidence type="ECO:0000256" key="1">
    <source>
        <dbReference type="ARBA" id="ARBA00022837"/>
    </source>
</evidence>
<dbReference type="GO" id="GO:0005509">
    <property type="term" value="F:calcium ion binding"/>
    <property type="evidence" value="ECO:0007669"/>
    <property type="project" value="InterPro"/>
</dbReference>
<dbReference type="InterPro" id="IPR018247">
    <property type="entry name" value="EF_Hand_1_Ca_BS"/>
</dbReference>
<feature type="compositionally biased region" description="Basic and acidic residues" evidence="3">
    <location>
        <begin position="151"/>
        <end position="160"/>
    </location>
</feature>
<dbReference type="InParanoid" id="A0A078B107"/>
<sequence length="1353" mass="159087">MIIISKVIKVFQRFYWMRQLSRFSVKQDTTYLQESSNYYEMRQSSLMPTIVSTGSKVQDDLIESTMPIKNMGKSLVNLPLTIKEFQDLLNQNKTETSARDLSFSKERKYDEQLDQQFKMVEKFKQGQNQKFLRIKSRNSIDPTSRTSIRNPNEDRKKIEPSSDLLLDPKNIDVKPNQLVTVNDALLKKYGKGTLFKTNQGDKSKQLNSYGMENLVQGSSHENLGQPSARQDAIMLINWFQHSLNLINRDVNEQKVLQKQSLTQVVFNLCIEEICRQVSVQCVERGELLRKIFDQYTQLIENMSKNFKAKRVEIKKKLSDKVQEYIKIQDELIEKNNHQMQELKRNIEMMSLDLQESQTLLSQRGTLIQKLKKKCFNVQKEAETAARKFKLIEKENYELVQKCYEQAEKLGEVFVSPIDEDERKRLILIIDQEMQLEWEARDQEQKKEATDLNKSLQSVENEFNQMIAINDIIQEEEKQTDMDDFIQYLKSINIDKFIEIECQTEVIRHRSVAINAKPHKIGIMRDKETFTDPRLLEQSKFDSNSTTPNKNAKIPMLQRLTTRLPQLIEDLDESMTDSSFSNQQNTNEDEEDQDQELKINDDEAIMNDIKRQKILEIRRRNTVIGAHDLINSLEIELNEMDSQENLDIYNDSLGESQGQNRKSPQKIQSSMNFGGIVNLRSFQIGKQQKNNTIMDVYVKKARDRIKNLLQSESMTKLLSDEEHKDFMKKLVEELKYTSKEVQHMGDEMSKREKQLKFLDKLNRRMEKELTSVHEKIDNLEMDNYMLREQVSELAKQLEEYKNIIDEILQQLESQEMNKVLQADLKMKLLGLSDRIAQSYMKAMHLLSDDDAAYMMNSKNQSRENILDDDEDKIQELIDGRATAVQDGQNLDLDFESDKSANEGGKSSNKKDKSGRRKTFKFQLFNLGRKRMSRVRKQGSHPAQVMLKKLINKDPKNLKDQMPRKMLLRLIYQMYSERGFLDHLMSYQMSQIQPKQGQQQFTGPQVQLYQPSLLEWVYENFLNKYGLKNVAEKKFKQMISSCVCQKGNLPRIRLFGRFIEVHNELQPTDFAKYLEMLDLFTNLILNFKIDDDIEIILLPNKALDYFKSKFETKYPQKILTQKLQKMKVPVSNEDMKKQKHLKTVREALDFDEFAEFILDNLQSLQDEREQIIRDVFLAVDINNDGYMSYLEFKMMMKSFYEYTSKQIWDLFEEYGKTGLEKMNPFIKYINIESFVQMGLEKDLFDAKSQKRYMNSNDTMRDFENLSKTISSTASIFKARLKMIDMGDDYELLSLIDDFQQCIKDPFSPKVALLCYKIVDNHLKNLYIKKMAEIYMPIRLQDIGIKVKPNILLKAI</sequence>
<dbReference type="PANTHER" id="PTHR34894">
    <property type="entry name" value="SAM-DEPENDENT METHYLTRANSFERASE RSMI, CONSERVED SITE"/>
    <property type="match status" value="1"/>
</dbReference>
<dbReference type="PANTHER" id="PTHR34894:SF5">
    <property type="entry name" value="EF-HAND DOMAIN-CONTAINING PROTEIN"/>
    <property type="match status" value="1"/>
</dbReference>
<feature type="compositionally biased region" description="Polar residues" evidence="3">
    <location>
        <begin position="137"/>
        <end position="150"/>
    </location>
</feature>
<feature type="domain" description="EF-hand" evidence="4">
    <location>
        <begin position="1165"/>
        <end position="1200"/>
    </location>
</feature>
<dbReference type="OMA" id="NILWMSY"/>
<gene>
    <name evidence="5" type="primary">Contig13330.g14227</name>
    <name evidence="5" type="ORF">STYLEM_17434</name>
</gene>
<evidence type="ECO:0000256" key="3">
    <source>
        <dbReference type="SAM" id="MobiDB-lite"/>
    </source>
</evidence>
<reference evidence="5 6" key="1">
    <citation type="submission" date="2014-06" db="EMBL/GenBank/DDBJ databases">
        <authorList>
            <person name="Swart Estienne"/>
        </authorList>
    </citation>
    <scope>NUCLEOTIDE SEQUENCE [LARGE SCALE GENOMIC DNA]</scope>
    <source>
        <strain evidence="5 6">130c</strain>
    </source>
</reference>
<feature type="coiled-coil region" evidence="2">
    <location>
        <begin position="325"/>
        <end position="387"/>
    </location>
</feature>